<dbReference type="EMBL" id="CAKXAJ010018943">
    <property type="protein sequence ID" value="CAH2218016.1"/>
    <property type="molecule type" value="Genomic_DNA"/>
</dbReference>
<comment type="caution">
    <text evidence="2">The sequence shown here is derived from an EMBL/GenBank/DDBJ whole genome shotgun (WGS) entry which is preliminary data.</text>
</comment>
<keyword evidence="3" id="KW-1185">Reference proteome</keyword>
<dbReference type="OrthoDB" id="407509at2759"/>
<sequence length="112" mass="12145">MGHIARRTDGRWGLKVLDWRPRNGKRSVGRPAGGHMTSGESLGAAGGERLRTASTALHPYVFDIPSFPYNYVNIPLDPYKEGGAPAQSGSAGNGKCDVRFNGVPYPFPNRNF</sequence>
<feature type="region of interest" description="Disordered" evidence="1">
    <location>
        <begin position="22"/>
        <end position="47"/>
    </location>
</feature>
<evidence type="ECO:0000256" key="1">
    <source>
        <dbReference type="SAM" id="MobiDB-lite"/>
    </source>
</evidence>
<proteinExistence type="predicted"/>
<evidence type="ECO:0000313" key="3">
    <source>
        <dbReference type="Proteomes" id="UP000838756"/>
    </source>
</evidence>
<evidence type="ECO:0000313" key="2">
    <source>
        <dbReference type="EMBL" id="CAH2218016.1"/>
    </source>
</evidence>
<accession>A0A8S4QT96</accession>
<organism evidence="2 3">
    <name type="scientific">Pararge aegeria aegeria</name>
    <dbReference type="NCBI Taxonomy" id="348720"/>
    <lineage>
        <taxon>Eukaryota</taxon>
        <taxon>Metazoa</taxon>
        <taxon>Ecdysozoa</taxon>
        <taxon>Arthropoda</taxon>
        <taxon>Hexapoda</taxon>
        <taxon>Insecta</taxon>
        <taxon>Pterygota</taxon>
        <taxon>Neoptera</taxon>
        <taxon>Endopterygota</taxon>
        <taxon>Lepidoptera</taxon>
        <taxon>Glossata</taxon>
        <taxon>Ditrysia</taxon>
        <taxon>Papilionoidea</taxon>
        <taxon>Nymphalidae</taxon>
        <taxon>Satyrinae</taxon>
        <taxon>Satyrini</taxon>
        <taxon>Parargina</taxon>
        <taxon>Pararge</taxon>
    </lineage>
</organism>
<gene>
    <name evidence="2" type="primary">jg27353</name>
    <name evidence="2" type="ORF">PAEG_LOCUS5891</name>
</gene>
<protein>
    <submittedName>
        <fullName evidence="2">Jg27353 protein</fullName>
    </submittedName>
</protein>
<name>A0A8S4QT96_9NEOP</name>
<reference evidence="2" key="1">
    <citation type="submission" date="2022-03" db="EMBL/GenBank/DDBJ databases">
        <authorList>
            <person name="Lindestad O."/>
        </authorList>
    </citation>
    <scope>NUCLEOTIDE SEQUENCE</scope>
</reference>
<dbReference type="AlphaFoldDB" id="A0A8S4QT96"/>
<dbReference type="Proteomes" id="UP000838756">
    <property type="component" value="Unassembled WGS sequence"/>
</dbReference>